<feature type="signal peptide" evidence="1">
    <location>
        <begin position="1"/>
        <end position="27"/>
    </location>
</feature>
<sequence length="596" mass="65635">MIRTKIKSLLTLSSILFFCICVLSACATQKAAQAPIVEEPWGGLVEILPENSPIVAEIHGRDLLKSVKFVLDWFSAEPENWGAQGASMIRMANLYWKLFSSTAGGDPTLDATWHGIGVDAERPIVLAVHPVVQDGWMDAIEAGQQPTVNAPVLGFRMIVPTHTENVLRNFVSDALKTASYTLREEGIWGPSDTSFPWIWVNVGPVQSEIDVVFVSTHSTTETREREAISALKRARGFKRGAPKAPVFPESSLISISVHQETAATFARATAYSRALGLSNRVSIDERSAYLSKLVAQAIRGSQAFEVRSQELPMSRYTLSSSGFSMDFLLGDGAPRMRSSALGGIDSGTSDIGFFMDLRPLNDERARYLKLPDAERGLQFIDNEDPEDFVYMFTLFRSLALIAGNLLDAAPEAFSEPWASLVGALDGADVLEISQNQNLQILAHLKERPADRRQDAARDVASFFQILHAHLNGEAAPNPVAGVVPDSVESLSLTGSSGSTVFLPSKNLFFAQEVNDRETTPGDPQFQDRGEDDIAFFRAEPIWLVRFLSEQSAYSEIEYGRIAQRLGAIEARISPHTQGELEMIRWQMEMKKPLVVD</sequence>
<dbReference type="RefSeq" id="WP_146961732.1">
    <property type="nucleotide sequence ID" value="NZ_CP042467.1"/>
</dbReference>
<gene>
    <name evidence="2" type="ORF">FRD01_16960</name>
</gene>
<keyword evidence="3" id="KW-1185">Reference proteome</keyword>
<evidence type="ECO:0000256" key="1">
    <source>
        <dbReference type="SAM" id="SignalP"/>
    </source>
</evidence>
<dbReference type="PROSITE" id="PS51257">
    <property type="entry name" value="PROKAR_LIPOPROTEIN"/>
    <property type="match status" value="1"/>
</dbReference>
<organism evidence="2 3">
    <name type="scientific">Microvenator marinus</name>
    <dbReference type="NCBI Taxonomy" id="2600177"/>
    <lineage>
        <taxon>Bacteria</taxon>
        <taxon>Deltaproteobacteria</taxon>
        <taxon>Bradymonadales</taxon>
        <taxon>Microvenatoraceae</taxon>
        <taxon>Microvenator</taxon>
    </lineage>
</organism>
<dbReference type="KEGG" id="bbae:FRD01_16960"/>
<name>A0A5B8XZS1_9DELT</name>
<reference evidence="2 3" key="1">
    <citation type="submission" date="2019-08" db="EMBL/GenBank/DDBJ databases">
        <authorList>
            <person name="Liang Q."/>
        </authorList>
    </citation>
    <scope>NUCLEOTIDE SEQUENCE [LARGE SCALE GENOMIC DNA]</scope>
    <source>
        <strain evidence="2 3">V1718</strain>
    </source>
</reference>
<dbReference type="AlphaFoldDB" id="A0A5B8XZS1"/>
<protein>
    <recommendedName>
        <fullName evidence="4">DUF3352 domain-containing protein</fullName>
    </recommendedName>
</protein>
<dbReference type="Proteomes" id="UP000321595">
    <property type="component" value="Chromosome"/>
</dbReference>
<keyword evidence="1" id="KW-0732">Signal</keyword>
<evidence type="ECO:0008006" key="4">
    <source>
        <dbReference type="Google" id="ProtNLM"/>
    </source>
</evidence>
<accession>A0A5B8XZS1</accession>
<dbReference type="EMBL" id="CP042467">
    <property type="protein sequence ID" value="QED28899.1"/>
    <property type="molecule type" value="Genomic_DNA"/>
</dbReference>
<feature type="chain" id="PRO_5023005266" description="DUF3352 domain-containing protein" evidence="1">
    <location>
        <begin position="28"/>
        <end position="596"/>
    </location>
</feature>
<evidence type="ECO:0000313" key="3">
    <source>
        <dbReference type="Proteomes" id="UP000321595"/>
    </source>
</evidence>
<evidence type="ECO:0000313" key="2">
    <source>
        <dbReference type="EMBL" id="QED28899.1"/>
    </source>
</evidence>
<proteinExistence type="predicted"/>